<dbReference type="PROSITE" id="PS50109">
    <property type="entry name" value="HIS_KIN"/>
    <property type="match status" value="1"/>
</dbReference>
<evidence type="ECO:0000313" key="9">
    <source>
        <dbReference type="EMBL" id="APX10722.1"/>
    </source>
</evidence>
<evidence type="ECO:0000256" key="1">
    <source>
        <dbReference type="ARBA" id="ARBA00000085"/>
    </source>
</evidence>
<keyword evidence="7" id="KW-0472">Membrane</keyword>
<dbReference type="RefSeq" id="WP_076626589.1">
    <property type="nucleotide sequence ID" value="NZ_CP019312.1"/>
</dbReference>
<dbReference type="KEGG" id="tom:BWR18_02700"/>
<dbReference type="InterPro" id="IPR003661">
    <property type="entry name" value="HisK_dim/P_dom"/>
</dbReference>
<feature type="transmembrane region" description="Helical" evidence="7">
    <location>
        <begin position="143"/>
        <end position="172"/>
    </location>
</feature>
<sequence>MTFVRTALKDRLGLRLVVVTLLVSTVFSAFAAGLQLYLSYQRQVGAAFQIVDRVSATSVDPLQNALWQFDFDQVDIILRGIHSDPAVAHVELQSTTGHMFEYGDPDYVERRNEFDLVRELNGLNEPIGTLTIYLSLDSIWADLWAQFFALVATNLIKAYLVAFALLLLYYWMVTRHLRDVVRQVDASKSLSAPLNLRLDREPRQHTDAIDRIVLALNDMSKRLTQQIGTLENEVAQRKRAERDAVKASFARKRFLANMSHEVRTPLNAMMGLFQLIEMSDVPDRQKQQAATGLEAAQVLLAQLTNVLEVSRLEANAVTLHPKETNLAAIAQQWCDTANGSVKRYGKEIEVSVKVADDLPETVDMDDKRVSQIVHNLCDNAAKFTTSGALLIDLRLTHDDEGAAGMIDISVSDTGPGLSPEDAGNVFERFLQVDDSLTRRYSGTGLGLSISTDLAKLMGGHLEVESPSRYFGYTTTFTLSIPTQDIEEAAA</sequence>
<comment type="catalytic activity">
    <reaction evidence="1">
        <text>ATP + protein L-histidine = ADP + protein N-phospho-L-histidine.</text>
        <dbReference type="EC" id="2.7.13.3"/>
    </reaction>
</comment>
<organism evidence="9 10">
    <name type="scientific">Tateyamaria omphalii</name>
    <dbReference type="NCBI Taxonomy" id="299262"/>
    <lineage>
        <taxon>Bacteria</taxon>
        <taxon>Pseudomonadati</taxon>
        <taxon>Pseudomonadota</taxon>
        <taxon>Alphaproteobacteria</taxon>
        <taxon>Rhodobacterales</taxon>
        <taxon>Roseobacteraceae</taxon>
        <taxon>Tateyamaria</taxon>
    </lineage>
</organism>
<dbReference type="InterPro" id="IPR003594">
    <property type="entry name" value="HATPase_dom"/>
</dbReference>
<evidence type="ECO:0000313" key="10">
    <source>
        <dbReference type="Proteomes" id="UP000186336"/>
    </source>
</evidence>
<proteinExistence type="predicted"/>
<accession>A0A1P8MRT6</accession>
<dbReference type="InterPro" id="IPR033414">
    <property type="entry name" value="Sensor_dom"/>
</dbReference>
<evidence type="ECO:0000256" key="7">
    <source>
        <dbReference type="SAM" id="Phobius"/>
    </source>
</evidence>
<keyword evidence="10" id="KW-1185">Reference proteome</keyword>
<evidence type="ECO:0000256" key="6">
    <source>
        <dbReference type="SAM" id="Coils"/>
    </source>
</evidence>
<name>A0A1P8MRT6_9RHOB</name>
<feature type="coiled-coil region" evidence="6">
    <location>
        <begin position="213"/>
        <end position="240"/>
    </location>
</feature>
<keyword evidence="5" id="KW-0418">Kinase</keyword>
<dbReference type="PANTHER" id="PTHR43047:SF72">
    <property type="entry name" value="OSMOSENSING HISTIDINE PROTEIN KINASE SLN1"/>
    <property type="match status" value="1"/>
</dbReference>
<evidence type="ECO:0000259" key="8">
    <source>
        <dbReference type="PROSITE" id="PS50109"/>
    </source>
</evidence>
<dbReference type="EC" id="2.7.13.3" evidence="2"/>
<dbReference type="Gene3D" id="1.10.287.130">
    <property type="match status" value="1"/>
</dbReference>
<dbReference type="CDD" id="cd16922">
    <property type="entry name" value="HATPase_EvgS-ArcB-TorS-like"/>
    <property type="match status" value="1"/>
</dbReference>
<dbReference type="PRINTS" id="PR00344">
    <property type="entry name" value="BCTRLSENSOR"/>
</dbReference>
<dbReference type="PANTHER" id="PTHR43047">
    <property type="entry name" value="TWO-COMPONENT HISTIDINE PROTEIN KINASE"/>
    <property type="match status" value="1"/>
</dbReference>
<dbReference type="STRING" id="299262.BWR18_02700"/>
<reference evidence="9 10" key="1">
    <citation type="submission" date="2017-01" db="EMBL/GenBank/DDBJ databases">
        <title>Complete genome of Tateyamaria omphalii DOK1-4 isolated from seawater in Dokdo.</title>
        <authorList>
            <person name="Kim J.H."/>
            <person name="Chi W.-J."/>
        </authorList>
    </citation>
    <scope>NUCLEOTIDE SEQUENCE [LARGE SCALE GENOMIC DNA]</scope>
    <source>
        <strain evidence="9 10">DOK1-4</strain>
    </source>
</reference>
<dbReference type="InterPro" id="IPR004358">
    <property type="entry name" value="Sig_transdc_His_kin-like_C"/>
</dbReference>
<dbReference type="GO" id="GO:0009927">
    <property type="term" value="F:histidine phosphotransfer kinase activity"/>
    <property type="evidence" value="ECO:0007669"/>
    <property type="project" value="TreeGrafter"/>
</dbReference>
<dbReference type="Gene3D" id="3.30.565.10">
    <property type="entry name" value="Histidine kinase-like ATPase, C-terminal domain"/>
    <property type="match status" value="1"/>
</dbReference>
<keyword evidence="7" id="KW-1133">Transmembrane helix</keyword>
<evidence type="ECO:0000256" key="4">
    <source>
        <dbReference type="ARBA" id="ARBA00022679"/>
    </source>
</evidence>
<dbReference type="GO" id="GO:0005886">
    <property type="term" value="C:plasma membrane"/>
    <property type="evidence" value="ECO:0007669"/>
    <property type="project" value="TreeGrafter"/>
</dbReference>
<dbReference type="InterPro" id="IPR036097">
    <property type="entry name" value="HisK_dim/P_sf"/>
</dbReference>
<dbReference type="InterPro" id="IPR005467">
    <property type="entry name" value="His_kinase_dom"/>
</dbReference>
<dbReference type="CDD" id="cd00082">
    <property type="entry name" value="HisKA"/>
    <property type="match status" value="1"/>
</dbReference>
<gene>
    <name evidence="9" type="ORF">BWR18_02700</name>
</gene>
<dbReference type="SUPFAM" id="SSF55874">
    <property type="entry name" value="ATPase domain of HSP90 chaperone/DNA topoisomerase II/histidine kinase"/>
    <property type="match status" value="1"/>
</dbReference>
<dbReference type="SMART" id="SM00387">
    <property type="entry name" value="HATPase_c"/>
    <property type="match status" value="1"/>
</dbReference>
<dbReference type="Pfam" id="PF00512">
    <property type="entry name" value="HisKA"/>
    <property type="match status" value="1"/>
</dbReference>
<evidence type="ECO:0000256" key="3">
    <source>
        <dbReference type="ARBA" id="ARBA00022553"/>
    </source>
</evidence>
<feature type="transmembrane region" description="Helical" evidence="7">
    <location>
        <begin position="12"/>
        <end position="38"/>
    </location>
</feature>
<dbReference type="InterPro" id="IPR036890">
    <property type="entry name" value="HATPase_C_sf"/>
</dbReference>
<keyword evidence="3" id="KW-0597">Phosphoprotein</keyword>
<dbReference type="Pfam" id="PF17149">
    <property type="entry name" value="CHASE5"/>
    <property type="match status" value="1"/>
</dbReference>
<dbReference type="AlphaFoldDB" id="A0A1P8MRT6"/>
<dbReference type="EMBL" id="CP019312">
    <property type="protein sequence ID" value="APX10722.1"/>
    <property type="molecule type" value="Genomic_DNA"/>
</dbReference>
<evidence type="ECO:0000256" key="5">
    <source>
        <dbReference type="ARBA" id="ARBA00022777"/>
    </source>
</evidence>
<dbReference type="SMART" id="SM00388">
    <property type="entry name" value="HisKA"/>
    <property type="match status" value="1"/>
</dbReference>
<dbReference type="GO" id="GO:0000155">
    <property type="term" value="F:phosphorelay sensor kinase activity"/>
    <property type="evidence" value="ECO:0007669"/>
    <property type="project" value="InterPro"/>
</dbReference>
<keyword evidence="6" id="KW-0175">Coiled coil</keyword>
<dbReference type="Pfam" id="PF02518">
    <property type="entry name" value="HATPase_c"/>
    <property type="match status" value="1"/>
</dbReference>
<keyword evidence="4" id="KW-0808">Transferase</keyword>
<dbReference type="Proteomes" id="UP000186336">
    <property type="component" value="Chromosome"/>
</dbReference>
<feature type="domain" description="Histidine kinase" evidence="8">
    <location>
        <begin position="257"/>
        <end position="484"/>
    </location>
</feature>
<evidence type="ECO:0000256" key="2">
    <source>
        <dbReference type="ARBA" id="ARBA00012438"/>
    </source>
</evidence>
<dbReference type="SUPFAM" id="SSF47384">
    <property type="entry name" value="Homodimeric domain of signal transducing histidine kinase"/>
    <property type="match status" value="1"/>
</dbReference>
<dbReference type="OrthoDB" id="7179697at2"/>
<protein>
    <recommendedName>
        <fullName evidence="2">histidine kinase</fullName>
        <ecNumber evidence="2">2.7.13.3</ecNumber>
    </recommendedName>
</protein>
<keyword evidence="7" id="KW-0812">Transmembrane</keyword>